<evidence type="ECO:0000313" key="2">
    <source>
        <dbReference type="EMBL" id="GAB92299.1"/>
    </source>
</evidence>
<dbReference type="Gene3D" id="3.10.129.10">
    <property type="entry name" value="Hotdog Thioesterase"/>
    <property type="match status" value="1"/>
</dbReference>
<dbReference type="SUPFAM" id="SSF54637">
    <property type="entry name" value="Thioesterase/thiol ester dehydrase-isomerase"/>
    <property type="match status" value="1"/>
</dbReference>
<protein>
    <submittedName>
        <fullName evidence="2">Uncharacterized protein</fullName>
    </submittedName>
</protein>
<dbReference type="InterPro" id="IPR029069">
    <property type="entry name" value="HotDog_dom_sf"/>
</dbReference>
<name>K6X0K5_9ACTN</name>
<keyword evidence="3" id="KW-1185">Reference proteome</keyword>
<dbReference type="Proteomes" id="UP000008363">
    <property type="component" value="Unassembled WGS sequence"/>
</dbReference>
<dbReference type="AlphaFoldDB" id="K6X0K5"/>
<gene>
    <name evidence="2" type="ORF">GORHZ_169_00450</name>
</gene>
<evidence type="ECO:0000256" key="1">
    <source>
        <dbReference type="SAM" id="MobiDB-lite"/>
    </source>
</evidence>
<organism evidence="2 3">
    <name type="scientific">Gordonia rhizosphera NBRC 16068</name>
    <dbReference type="NCBI Taxonomy" id="1108045"/>
    <lineage>
        <taxon>Bacteria</taxon>
        <taxon>Bacillati</taxon>
        <taxon>Actinomycetota</taxon>
        <taxon>Actinomycetes</taxon>
        <taxon>Mycobacteriales</taxon>
        <taxon>Gordoniaceae</taxon>
        <taxon>Gordonia</taxon>
    </lineage>
</organism>
<dbReference type="STRING" id="1108045.GORHZ_169_00450"/>
<reference evidence="2 3" key="1">
    <citation type="submission" date="2012-08" db="EMBL/GenBank/DDBJ databases">
        <title>Whole genome shotgun sequence of Gordonia rhizosphera NBRC 16068.</title>
        <authorList>
            <person name="Takarada H."/>
            <person name="Isaki S."/>
            <person name="Hosoyama A."/>
            <person name="Tsuchikane K."/>
            <person name="Katsumata H."/>
            <person name="Baba S."/>
            <person name="Ohji S."/>
            <person name="Yamazaki S."/>
            <person name="Fujita N."/>
        </authorList>
    </citation>
    <scope>NUCLEOTIDE SEQUENCE [LARGE SCALE GENOMIC DNA]</scope>
    <source>
        <strain evidence="2 3">NBRC 16068</strain>
    </source>
</reference>
<sequence>MRRESEAELKRHFGGANPEVIDRFAPLLEQFAANLDKRSAANTTELLTQAAKQLDPNDPASPMAKRSADLAKRQESLTEQLTKQHTELTGRLDQVVTALQIAEAKAPVSKVSPIKGGTYETEVHEVLQTVAVGLGDEYRETGTVVGAVARSKNGDGVLSVRFLRPTREGDVLVAESVARGRFGRNGIYDVTVRCGDDVVAEFRGDSRTFGGGTVGERKQSPATSILVIYELNIHRQSGHGILSSSPQIGRSRAQCASTRHQLRERQHNTRFDTWGLRVSVRAVAYP</sequence>
<dbReference type="EMBL" id="BAHC01000169">
    <property type="protein sequence ID" value="GAB92299.1"/>
    <property type="molecule type" value="Genomic_DNA"/>
</dbReference>
<evidence type="ECO:0000313" key="3">
    <source>
        <dbReference type="Proteomes" id="UP000008363"/>
    </source>
</evidence>
<feature type="region of interest" description="Disordered" evidence="1">
    <location>
        <begin position="51"/>
        <end position="71"/>
    </location>
</feature>
<proteinExistence type="predicted"/>
<accession>K6X0K5</accession>
<comment type="caution">
    <text evidence="2">The sequence shown here is derived from an EMBL/GenBank/DDBJ whole genome shotgun (WGS) entry which is preliminary data.</text>
</comment>
<dbReference type="eggNOG" id="COG2050">
    <property type="taxonomic scope" value="Bacteria"/>
</dbReference>